<dbReference type="InterPro" id="IPR036412">
    <property type="entry name" value="HAD-like_sf"/>
</dbReference>
<dbReference type="NCBIfam" id="TIGR01511">
    <property type="entry name" value="ATPase-IB1_Cu"/>
    <property type="match status" value="1"/>
</dbReference>
<keyword evidence="14 15" id="KW-0472">Membrane</keyword>
<evidence type="ECO:0000256" key="4">
    <source>
        <dbReference type="ARBA" id="ARBA00022475"/>
    </source>
</evidence>
<keyword evidence="8 15" id="KW-0547">Nucleotide-binding</keyword>
<accession>A0ABW3HH26</accession>
<evidence type="ECO:0000256" key="3">
    <source>
        <dbReference type="ARBA" id="ARBA00022448"/>
    </source>
</evidence>
<comment type="subcellular location">
    <subcellularLocation>
        <location evidence="1">Cell membrane</location>
        <topology evidence="1">Multi-pass membrane protein</topology>
    </subcellularLocation>
</comment>
<evidence type="ECO:0000256" key="9">
    <source>
        <dbReference type="ARBA" id="ARBA00022840"/>
    </source>
</evidence>
<dbReference type="PRINTS" id="PR00119">
    <property type="entry name" value="CATATPASE"/>
</dbReference>
<reference evidence="18" key="1">
    <citation type="journal article" date="2019" name="Int. J. Syst. Evol. Microbiol.">
        <title>The Global Catalogue of Microorganisms (GCM) 10K type strain sequencing project: providing services to taxonomists for standard genome sequencing and annotation.</title>
        <authorList>
            <consortium name="The Broad Institute Genomics Platform"/>
            <consortium name="The Broad Institute Genome Sequencing Center for Infectious Disease"/>
            <person name="Wu L."/>
            <person name="Ma J."/>
        </authorList>
    </citation>
    <scope>NUCLEOTIDE SEQUENCE [LARGE SCALE GENOMIC DNA]</scope>
    <source>
        <strain evidence="18">CCUG 63419</strain>
    </source>
</reference>
<sequence>MTLSCYHCGLPNPERIGPFQAIVLGETRAFCCPGCLAVAESIESSGLSDYYLSRDSQPGAAFAAAPAELLARFDHAAVQREFVSHQGELTIAELSIENLSCAACAWLIERRLLQSAGIVEASVNFSNHRLRVRWHDDTIQLSQVLAELEHIGYKARPFQRDTHAAALKQQARTQLFRVALAGLGTMQAMMLGIGLYLGAFQGIDTEYRDYMRYISGLVTIPVFAWAGWPFYRSAWLALKARHLTMDVPVSIALIGAFFASWYATVIGQGETYFDSVCMFIFFLQTSRFVELKARQRAGERAADLLTINPRLVKRWHSGQWHSTPSDELVAGERILIDAGDTVPVDAQLEQDMGYVSEAMLTGEPMALRKRQGEIILAGSIAGEQALIATVVRSGNDSVLATLHQLMSRALAEKPAIAQRADSLAHWFVARVLVLAVFVYIGWQFVDPSQAFWATLAVLVATCPCALSLATPTALTVATQRLAELGFLVTRGHVLSTLPEATHIVFDKTGTLTVGALQVSACDLVEPSLPLEQALSFVAAMETGASHPIARALCRYVAGQDIALMTLSGKAEAHAGLGMSVLHDGACYRIGHAAFALAKAPQQADDTLVVWLSKDHQPLLRIALSDQLRPEAAEVIANCRAQGLITVLLSGDASALPASIGEELGIDIVHGQQSPEQKQARIAAWQAEGAIVVMVGDGINDAASLAQAHCGVAMGSGTDWAQTSADAVLLGDRLAALTPAFALAQRTALTVKQNMRWAVTYNLAILPPAALGFVPPWAAALGMSLSSLVVVFNALRLRRAKLH</sequence>
<dbReference type="SUPFAM" id="SSF81653">
    <property type="entry name" value="Calcium ATPase, transduction domain A"/>
    <property type="match status" value="1"/>
</dbReference>
<keyword evidence="7 15" id="KW-0479">Metal-binding</keyword>
<dbReference type="Pfam" id="PF00403">
    <property type="entry name" value="HMA"/>
    <property type="match status" value="1"/>
</dbReference>
<evidence type="ECO:0000313" key="17">
    <source>
        <dbReference type="EMBL" id="MFD0949101.1"/>
    </source>
</evidence>
<keyword evidence="5" id="KW-0597">Phosphoprotein</keyword>
<evidence type="ECO:0000256" key="8">
    <source>
        <dbReference type="ARBA" id="ARBA00022741"/>
    </source>
</evidence>
<proteinExistence type="inferred from homology"/>
<feature type="transmembrane region" description="Helical" evidence="15">
    <location>
        <begin position="210"/>
        <end position="231"/>
    </location>
</feature>
<dbReference type="NCBIfam" id="TIGR01512">
    <property type="entry name" value="ATPase-IB2_Cd"/>
    <property type="match status" value="1"/>
</dbReference>
<keyword evidence="3" id="KW-0813">Transport</keyword>
<dbReference type="InterPro" id="IPR023298">
    <property type="entry name" value="ATPase_P-typ_TM_dom_sf"/>
</dbReference>
<dbReference type="NCBIfam" id="TIGR01525">
    <property type="entry name" value="ATPase-IB_hvy"/>
    <property type="match status" value="1"/>
</dbReference>
<dbReference type="InterPro" id="IPR023214">
    <property type="entry name" value="HAD_sf"/>
</dbReference>
<dbReference type="SUPFAM" id="SSF55008">
    <property type="entry name" value="HMA, heavy metal-associated domain"/>
    <property type="match status" value="1"/>
</dbReference>
<dbReference type="InterPro" id="IPR017969">
    <property type="entry name" value="Heavy-metal-associated_CS"/>
</dbReference>
<evidence type="ECO:0000256" key="11">
    <source>
        <dbReference type="ARBA" id="ARBA00022967"/>
    </source>
</evidence>
<dbReference type="PANTHER" id="PTHR43520:SF5">
    <property type="entry name" value="CATION-TRANSPORTING P-TYPE ATPASE-RELATED"/>
    <property type="match status" value="1"/>
</dbReference>
<dbReference type="InterPro" id="IPR027256">
    <property type="entry name" value="P-typ_ATPase_IB"/>
</dbReference>
<dbReference type="InterPro" id="IPR059000">
    <property type="entry name" value="ATPase_P-type_domA"/>
</dbReference>
<evidence type="ECO:0000256" key="13">
    <source>
        <dbReference type="ARBA" id="ARBA00023065"/>
    </source>
</evidence>
<dbReference type="InterPro" id="IPR023299">
    <property type="entry name" value="ATPase_P-typ_cyto_dom_N"/>
</dbReference>
<evidence type="ECO:0000256" key="10">
    <source>
        <dbReference type="ARBA" id="ARBA00022842"/>
    </source>
</evidence>
<keyword evidence="12 15" id="KW-1133">Transmembrane helix</keyword>
<protein>
    <submittedName>
        <fullName evidence="17">Heavy metal translocating P-type ATPase</fullName>
    </submittedName>
</protein>
<feature type="transmembrane region" description="Helical" evidence="15">
    <location>
        <begin position="178"/>
        <end position="198"/>
    </location>
</feature>
<evidence type="ECO:0000256" key="12">
    <source>
        <dbReference type="ARBA" id="ARBA00022989"/>
    </source>
</evidence>
<keyword evidence="9 15" id="KW-0067">ATP-binding</keyword>
<feature type="transmembrane region" description="Helical" evidence="15">
    <location>
        <begin position="776"/>
        <end position="794"/>
    </location>
</feature>
<keyword evidence="6 15" id="KW-0812">Transmembrane</keyword>
<dbReference type="PANTHER" id="PTHR43520">
    <property type="entry name" value="ATP7, ISOFORM B"/>
    <property type="match status" value="1"/>
</dbReference>
<evidence type="ECO:0000259" key="16">
    <source>
        <dbReference type="PROSITE" id="PS50846"/>
    </source>
</evidence>
<dbReference type="Pfam" id="PF00122">
    <property type="entry name" value="E1-E2_ATPase"/>
    <property type="match status" value="1"/>
</dbReference>
<feature type="transmembrane region" description="Helical" evidence="15">
    <location>
        <begin position="423"/>
        <end position="444"/>
    </location>
</feature>
<dbReference type="InterPro" id="IPR021993">
    <property type="entry name" value="ATPase-cat-bd"/>
</dbReference>
<dbReference type="InterPro" id="IPR008250">
    <property type="entry name" value="ATPase_P-typ_transduc_dom_A_sf"/>
</dbReference>
<dbReference type="InterPro" id="IPR018303">
    <property type="entry name" value="ATPase_P-typ_P_site"/>
</dbReference>
<evidence type="ECO:0000256" key="6">
    <source>
        <dbReference type="ARBA" id="ARBA00022692"/>
    </source>
</evidence>
<evidence type="ECO:0000313" key="18">
    <source>
        <dbReference type="Proteomes" id="UP001597044"/>
    </source>
</evidence>
<organism evidence="17 18">
    <name type="scientific">Paraperlucidibaca wandonensis</name>
    <dbReference type="NCBI Taxonomy" id="1268273"/>
    <lineage>
        <taxon>Bacteria</taxon>
        <taxon>Pseudomonadati</taxon>
        <taxon>Pseudomonadota</taxon>
        <taxon>Gammaproteobacteria</taxon>
        <taxon>Moraxellales</taxon>
        <taxon>Moraxellaceae</taxon>
        <taxon>Paraperlucidibaca</taxon>
    </lineage>
</organism>
<comment type="similarity">
    <text evidence="2 15">Belongs to the cation transport ATPase (P-type) (TC 3.A.3) family. Type IB subfamily.</text>
</comment>
<dbReference type="EMBL" id="JBHTIT010000001">
    <property type="protein sequence ID" value="MFD0949101.1"/>
    <property type="molecule type" value="Genomic_DNA"/>
</dbReference>
<dbReference type="PROSITE" id="PS50846">
    <property type="entry name" value="HMA_2"/>
    <property type="match status" value="1"/>
</dbReference>
<dbReference type="Gene3D" id="3.30.70.100">
    <property type="match status" value="1"/>
</dbReference>
<dbReference type="Gene3D" id="3.40.1110.10">
    <property type="entry name" value="Calcium-transporting ATPase, cytoplasmic domain N"/>
    <property type="match status" value="1"/>
</dbReference>
<dbReference type="RefSeq" id="WP_379068378.1">
    <property type="nucleotide sequence ID" value="NZ_JBHTIT010000001.1"/>
</dbReference>
<dbReference type="CDD" id="cd00371">
    <property type="entry name" value="HMA"/>
    <property type="match status" value="1"/>
</dbReference>
<dbReference type="InterPro" id="IPR006121">
    <property type="entry name" value="HMA_dom"/>
</dbReference>
<dbReference type="Proteomes" id="UP001597044">
    <property type="component" value="Unassembled WGS sequence"/>
</dbReference>
<evidence type="ECO:0000256" key="7">
    <source>
        <dbReference type="ARBA" id="ARBA00022723"/>
    </source>
</evidence>
<keyword evidence="18" id="KW-1185">Reference proteome</keyword>
<dbReference type="Pfam" id="PF12156">
    <property type="entry name" value="ATPase-cat_bd"/>
    <property type="match status" value="1"/>
</dbReference>
<dbReference type="PROSITE" id="PS01047">
    <property type="entry name" value="HMA_1"/>
    <property type="match status" value="1"/>
</dbReference>
<comment type="caution">
    <text evidence="17">The sequence shown here is derived from an EMBL/GenBank/DDBJ whole genome shotgun (WGS) entry which is preliminary data.</text>
</comment>
<name>A0ABW3HH26_9GAMM</name>
<dbReference type="InterPro" id="IPR001757">
    <property type="entry name" value="P_typ_ATPase"/>
</dbReference>
<evidence type="ECO:0000256" key="15">
    <source>
        <dbReference type="RuleBase" id="RU362081"/>
    </source>
</evidence>
<evidence type="ECO:0000256" key="1">
    <source>
        <dbReference type="ARBA" id="ARBA00004651"/>
    </source>
</evidence>
<dbReference type="CDD" id="cd02079">
    <property type="entry name" value="P-type_ATPase_HM"/>
    <property type="match status" value="1"/>
</dbReference>
<dbReference type="SUPFAM" id="SSF81665">
    <property type="entry name" value="Calcium ATPase, transmembrane domain M"/>
    <property type="match status" value="1"/>
</dbReference>
<evidence type="ECO:0000256" key="14">
    <source>
        <dbReference type="ARBA" id="ARBA00023136"/>
    </source>
</evidence>
<dbReference type="SUPFAM" id="SSF56784">
    <property type="entry name" value="HAD-like"/>
    <property type="match status" value="1"/>
</dbReference>
<dbReference type="NCBIfam" id="TIGR01494">
    <property type="entry name" value="ATPase_P-type"/>
    <property type="match status" value="1"/>
</dbReference>
<keyword evidence="4 15" id="KW-1003">Cell membrane</keyword>
<evidence type="ECO:0000256" key="5">
    <source>
        <dbReference type="ARBA" id="ARBA00022553"/>
    </source>
</evidence>
<dbReference type="Gene3D" id="2.70.150.10">
    <property type="entry name" value="Calcium-transporting ATPase, cytoplasmic transduction domain A"/>
    <property type="match status" value="1"/>
</dbReference>
<keyword evidence="11" id="KW-1278">Translocase</keyword>
<dbReference type="Pfam" id="PF00702">
    <property type="entry name" value="Hydrolase"/>
    <property type="match status" value="1"/>
</dbReference>
<dbReference type="PROSITE" id="PS00154">
    <property type="entry name" value="ATPASE_E1_E2"/>
    <property type="match status" value="1"/>
</dbReference>
<dbReference type="PROSITE" id="PS01229">
    <property type="entry name" value="COF_2"/>
    <property type="match status" value="1"/>
</dbReference>
<keyword evidence="13" id="KW-0406">Ion transport</keyword>
<feature type="domain" description="HMA" evidence="16">
    <location>
        <begin position="90"/>
        <end position="156"/>
    </location>
</feature>
<gene>
    <name evidence="17" type="ORF">ACFQ0F_01605</name>
</gene>
<keyword evidence="10" id="KW-0460">Magnesium</keyword>
<dbReference type="Gene3D" id="3.40.50.1000">
    <property type="entry name" value="HAD superfamily/HAD-like"/>
    <property type="match status" value="1"/>
</dbReference>
<feature type="transmembrane region" description="Helical" evidence="15">
    <location>
        <begin position="243"/>
        <end position="265"/>
    </location>
</feature>
<dbReference type="InterPro" id="IPR036163">
    <property type="entry name" value="HMA_dom_sf"/>
</dbReference>
<evidence type="ECO:0000256" key="2">
    <source>
        <dbReference type="ARBA" id="ARBA00006024"/>
    </source>
</evidence>